<sequence length="315" mass="36813">MEPPELRARRPRSFYDADGSTGYAHDIVPNIIHIVRYNQTELSMMDVVFLRSMFLNHRPDTIMVHCSPCGFTGPFVNWTEGINFTFVPYHFPREVFGRKIEVIHHSADVARIRILMQYGGIYLDRDVFVVKSLRRFLRYEATIAVPPKAYLGNNLMIFHKDSRFLKLYLETYREFNDSRWYYNAGELPTVQLFHKHPHLANRVYYGLEINLDMLHMMYEPHSYPDWRDAYAMHTFIFHRGESPYDPLHNGDFNQTNIRDLDNAIGQMTRSVLFGTSDFVGPDVPVLSVTELASRKNNGEDLTRMTPGNAKPFYGK</sequence>
<evidence type="ECO:0000313" key="2">
    <source>
        <dbReference type="Proteomes" id="UP001321473"/>
    </source>
</evidence>
<evidence type="ECO:0008006" key="3">
    <source>
        <dbReference type="Google" id="ProtNLM"/>
    </source>
</evidence>
<dbReference type="Gene3D" id="3.90.550.20">
    <property type="match status" value="1"/>
</dbReference>
<reference evidence="1 2" key="1">
    <citation type="journal article" date="2023" name="Arcadia Sci">
        <title>De novo assembly of a long-read Amblyomma americanum tick genome.</title>
        <authorList>
            <person name="Chou S."/>
            <person name="Poskanzer K.E."/>
            <person name="Rollins M."/>
            <person name="Thuy-Boun P.S."/>
        </authorList>
    </citation>
    <scope>NUCLEOTIDE SEQUENCE [LARGE SCALE GENOMIC DNA]</scope>
    <source>
        <strain evidence="1">F_SG_1</strain>
        <tissue evidence="1">Salivary glands</tissue>
    </source>
</reference>
<dbReference type="PANTHER" id="PTHR46830:SF1">
    <property type="entry name" value="ALPHA-1,4-N-ACETYLGLUCOSAMINYLTRANSFERASE"/>
    <property type="match status" value="1"/>
</dbReference>
<dbReference type="Pfam" id="PF04488">
    <property type="entry name" value="Gly_transf_sug"/>
    <property type="match status" value="1"/>
</dbReference>
<dbReference type="Proteomes" id="UP001321473">
    <property type="component" value="Unassembled WGS sequence"/>
</dbReference>
<dbReference type="InterPro" id="IPR029044">
    <property type="entry name" value="Nucleotide-diphossugar_trans"/>
</dbReference>
<accession>A0AAQ4D901</accession>
<evidence type="ECO:0000313" key="1">
    <source>
        <dbReference type="EMBL" id="KAK8758941.1"/>
    </source>
</evidence>
<dbReference type="SUPFAM" id="SSF53448">
    <property type="entry name" value="Nucleotide-diphospho-sugar transferases"/>
    <property type="match status" value="1"/>
</dbReference>
<comment type="caution">
    <text evidence="1">The sequence shown here is derived from an EMBL/GenBank/DDBJ whole genome shotgun (WGS) entry which is preliminary data.</text>
</comment>
<dbReference type="InterPro" id="IPR007577">
    <property type="entry name" value="GlycoTrfase_DXD_sugar-bd_CS"/>
</dbReference>
<protein>
    <recommendedName>
        <fullName evidence="3">Alpha-1,4-N-acetylglucosaminyltransferase</fullName>
    </recommendedName>
</protein>
<keyword evidence="2" id="KW-1185">Reference proteome</keyword>
<proteinExistence type="predicted"/>
<organism evidence="1 2">
    <name type="scientific">Amblyomma americanum</name>
    <name type="common">Lone star tick</name>
    <dbReference type="NCBI Taxonomy" id="6943"/>
    <lineage>
        <taxon>Eukaryota</taxon>
        <taxon>Metazoa</taxon>
        <taxon>Ecdysozoa</taxon>
        <taxon>Arthropoda</taxon>
        <taxon>Chelicerata</taxon>
        <taxon>Arachnida</taxon>
        <taxon>Acari</taxon>
        <taxon>Parasitiformes</taxon>
        <taxon>Ixodida</taxon>
        <taxon>Ixodoidea</taxon>
        <taxon>Ixodidae</taxon>
        <taxon>Amblyomminae</taxon>
        <taxon>Amblyomma</taxon>
    </lineage>
</organism>
<gene>
    <name evidence="1" type="ORF">V5799_003428</name>
</gene>
<dbReference type="AlphaFoldDB" id="A0AAQ4D901"/>
<name>A0AAQ4D901_AMBAM</name>
<dbReference type="PANTHER" id="PTHR46830">
    <property type="entry name" value="TRANSFERASE, PUTATIVE-RELATED"/>
    <property type="match status" value="1"/>
</dbReference>
<dbReference type="EMBL" id="JARKHS020033595">
    <property type="protein sequence ID" value="KAK8758941.1"/>
    <property type="molecule type" value="Genomic_DNA"/>
</dbReference>